<name>A0A816B5H9_9BILA</name>
<dbReference type="EMBL" id="CAJOBC010103400">
    <property type="protein sequence ID" value="CAF4485709.1"/>
    <property type="molecule type" value="Genomic_DNA"/>
</dbReference>
<gene>
    <name evidence="1" type="ORF">GPM918_LOCUS42745</name>
    <name evidence="2" type="ORF">SRO942_LOCUS44061</name>
</gene>
<keyword evidence="3" id="KW-1185">Reference proteome</keyword>
<evidence type="ECO:0000313" key="1">
    <source>
        <dbReference type="EMBL" id="CAF1605832.1"/>
    </source>
</evidence>
<protein>
    <submittedName>
        <fullName evidence="1">Uncharacterized protein</fullName>
    </submittedName>
</protein>
<reference evidence="1" key="1">
    <citation type="submission" date="2021-02" db="EMBL/GenBank/DDBJ databases">
        <authorList>
            <person name="Nowell W R."/>
        </authorList>
    </citation>
    <scope>NUCLEOTIDE SEQUENCE</scope>
</reference>
<dbReference type="Proteomes" id="UP000663829">
    <property type="component" value="Unassembled WGS sequence"/>
</dbReference>
<organism evidence="1 3">
    <name type="scientific">Didymodactylos carnosus</name>
    <dbReference type="NCBI Taxonomy" id="1234261"/>
    <lineage>
        <taxon>Eukaryota</taxon>
        <taxon>Metazoa</taxon>
        <taxon>Spiralia</taxon>
        <taxon>Gnathifera</taxon>
        <taxon>Rotifera</taxon>
        <taxon>Eurotatoria</taxon>
        <taxon>Bdelloidea</taxon>
        <taxon>Philodinida</taxon>
        <taxon>Philodinidae</taxon>
        <taxon>Didymodactylos</taxon>
    </lineage>
</organism>
<feature type="non-terminal residue" evidence="1">
    <location>
        <position position="13"/>
    </location>
</feature>
<dbReference type="Proteomes" id="UP000681722">
    <property type="component" value="Unassembled WGS sequence"/>
</dbReference>
<accession>A0A816B5H9</accession>
<proteinExistence type="predicted"/>
<sequence>MHKFFGAFRIGRT</sequence>
<dbReference type="EMBL" id="CAJNOQ010036827">
    <property type="protein sequence ID" value="CAF1605832.1"/>
    <property type="molecule type" value="Genomic_DNA"/>
</dbReference>
<comment type="caution">
    <text evidence="1">The sequence shown here is derived from an EMBL/GenBank/DDBJ whole genome shotgun (WGS) entry which is preliminary data.</text>
</comment>
<evidence type="ECO:0000313" key="3">
    <source>
        <dbReference type="Proteomes" id="UP000663829"/>
    </source>
</evidence>
<evidence type="ECO:0000313" key="2">
    <source>
        <dbReference type="EMBL" id="CAF4485709.1"/>
    </source>
</evidence>